<evidence type="ECO:0000259" key="2">
    <source>
        <dbReference type="PROSITE" id="PS51352"/>
    </source>
</evidence>
<evidence type="ECO:0000256" key="1">
    <source>
        <dbReference type="SAM" id="SignalP"/>
    </source>
</evidence>
<keyword evidence="4" id="KW-1185">Reference proteome</keyword>
<dbReference type="Gene3D" id="3.40.30.10">
    <property type="entry name" value="Glutaredoxin"/>
    <property type="match status" value="1"/>
</dbReference>
<name>A0ABU5MZ14_9BACT</name>
<keyword evidence="1" id="KW-0732">Signal</keyword>
<protein>
    <submittedName>
        <fullName evidence="3">Thioredoxin family protein</fullName>
    </submittedName>
</protein>
<dbReference type="PROSITE" id="PS51352">
    <property type="entry name" value="THIOREDOXIN_2"/>
    <property type="match status" value="1"/>
</dbReference>
<dbReference type="PANTHER" id="PTHR43640">
    <property type="entry name" value="OS07G0260300 PROTEIN"/>
    <property type="match status" value="1"/>
</dbReference>
<dbReference type="InterPro" id="IPR036249">
    <property type="entry name" value="Thioredoxin-like_sf"/>
</dbReference>
<accession>A0ABU5MZ14</accession>
<sequence length="195" mass="20777">MIKCSTTAILLAAGIATSAAALEIGNEIVATHVKMQSIDDATLTLSELKGGKGTLVVFSSSRCPVVLSWQKTMVDIGNTYSKKGIGVIFINSNDPDAKGDTFENMKKMAREEGYQFPFLADSSSEVARSFGATKTPEVFLFDADDKLVYKGAVGEGGRSVGDEIWLKDALDALLAGEEIKKPVTKSIGCGIDFRP</sequence>
<organism evidence="3 4">
    <name type="scientific">Pontiella agarivorans</name>
    <dbReference type="NCBI Taxonomy" id="3038953"/>
    <lineage>
        <taxon>Bacteria</taxon>
        <taxon>Pseudomonadati</taxon>
        <taxon>Kiritimatiellota</taxon>
        <taxon>Kiritimatiellia</taxon>
        <taxon>Kiritimatiellales</taxon>
        <taxon>Pontiellaceae</taxon>
        <taxon>Pontiella</taxon>
    </lineage>
</organism>
<dbReference type="InterPro" id="IPR000866">
    <property type="entry name" value="AhpC/TSA"/>
</dbReference>
<comment type="caution">
    <text evidence="3">The sequence shown here is derived from an EMBL/GenBank/DDBJ whole genome shotgun (WGS) entry which is preliminary data.</text>
</comment>
<dbReference type="RefSeq" id="WP_322609217.1">
    <property type="nucleotide sequence ID" value="NZ_JARVCO010000010.1"/>
</dbReference>
<gene>
    <name evidence="3" type="ORF">P9H32_12450</name>
</gene>
<dbReference type="Pfam" id="PF00578">
    <property type="entry name" value="AhpC-TSA"/>
    <property type="match status" value="1"/>
</dbReference>
<dbReference type="SUPFAM" id="SSF52833">
    <property type="entry name" value="Thioredoxin-like"/>
    <property type="match status" value="1"/>
</dbReference>
<dbReference type="EMBL" id="JARVCO010000010">
    <property type="protein sequence ID" value="MDZ8119434.1"/>
    <property type="molecule type" value="Genomic_DNA"/>
</dbReference>
<dbReference type="PANTHER" id="PTHR43640:SF1">
    <property type="entry name" value="THIOREDOXIN-DEPENDENT PEROXIREDOXIN"/>
    <property type="match status" value="1"/>
</dbReference>
<dbReference type="InterPro" id="IPR047262">
    <property type="entry name" value="PRX-like1"/>
</dbReference>
<reference evidence="3 4" key="1">
    <citation type="journal article" date="2024" name="Appl. Environ. Microbiol.">
        <title>Pontiella agarivorans sp. nov., a novel marine anaerobic bacterium capable of degrading macroalgal polysaccharides and fixing nitrogen.</title>
        <authorList>
            <person name="Liu N."/>
            <person name="Kivenson V."/>
            <person name="Peng X."/>
            <person name="Cui Z."/>
            <person name="Lankiewicz T.S."/>
            <person name="Gosselin K.M."/>
            <person name="English C.J."/>
            <person name="Blair E.M."/>
            <person name="O'Malley M.A."/>
            <person name="Valentine D.L."/>
        </authorList>
    </citation>
    <scope>NUCLEOTIDE SEQUENCE [LARGE SCALE GENOMIC DNA]</scope>
    <source>
        <strain evidence="3 4">NLcol2</strain>
    </source>
</reference>
<evidence type="ECO:0000313" key="3">
    <source>
        <dbReference type="EMBL" id="MDZ8119434.1"/>
    </source>
</evidence>
<proteinExistence type="predicted"/>
<feature type="chain" id="PRO_5047259413" evidence="1">
    <location>
        <begin position="22"/>
        <end position="195"/>
    </location>
</feature>
<dbReference type="CDD" id="cd02969">
    <property type="entry name" value="PRX_like1"/>
    <property type="match status" value="1"/>
</dbReference>
<feature type="signal peptide" evidence="1">
    <location>
        <begin position="1"/>
        <end position="21"/>
    </location>
</feature>
<feature type="domain" description="Thioredoxin" evidence="2">
    <location>
        <begin position="10"/>
        <end position="175"/>
    </location>
</feature>
<dbReference type="InterPro" id="IPR013766">
    <property type="entry name" value="Thioredoxin_domain"/>
</dbReference>
<evidence type="ECO:0000313" key="4">
    <source>
        <dbReference type="Proteomes" id="UP001290861"/>
    </source>
</evidence>
<dbReference type="Proteomes" id="UP001290861">
    <property type="component" value="Unassembled WGS sequence"/>
</dbReference>